<organism evidence="3 4">
    <name type="scientific">Plantactinospora soyae</name>
    <dbReference type="NCBI Taxonomy" id="1544732"/>
    <lineage>
        <taxon>Bacteria</taxon>
        <taxon>Bacillati</taxon>
        <taxon>Actinomycetota</taxon>
        <taxon>Actinomycetes</taxon>
        <taxon>Micromonosporales</taxon>
        <taxon>Micromonosporaceae</taxon>
        <taxon>Plantactinospora</taxon>
    </lineage>
</organism>
<keyword evidence="1" id="KW-0472">Membrane</keyword>
<dbReference type="InterPro" id="IPR009936">
    <property type="entry name" value="DUF1468"/>
</dbReference>
<evidence type="ECO:0000259" key="2">
    <source>
        <dbReference type="Pfam" id="PF07331"/>
    </source>
</evidence>
<proteinExistence type="predicted"/>
<accession>A0A927M827</accession>
<dbReference type="EMBL" id="JADBEB010000001">
    <property type="protein sequence ID" value="MBE1488411.1"/>
    <property type="molecule type" value="Genomic_DNA"/>
</dbReference>
<feature type="transmembrane region" description="Helical" evidence="1">
    <location>
        <begin position="95"/>
        <end position="118"/>
    </location>
</feature>
<reference evidence="3" key="1">
    <citation type="submission" date="2020-10" db="EMBL/GenBank/DDBJ databases">
        <title>Sequencing the genomes of 1000 actinobacteria strains.</title>
        <authorList>
            <person name="Klenk H.-P."/>
        </authorList>
    </citation>
    <scope>NUCLEOTIDE SEQUENCE</scope>
    <source>
        <strain evidence="3">DSM 46832</strain>
    </source>
</reference>
<keyword evidence="4" id="KW-1185">Reference proteome</keyword>
<name>A0A927M827_9ACTN</name>
<gene>
    <name evidence="3" type="ORF">H4W31_004049</name>
</gene>
<evidence type="ECO:0000256" key="1">
    <source>
        <dbReference type="SAM" id="Phobius"/>
    </source>
</evidence>
<evidence type="ECO:0000313" key="4">
    <source>
        <dbReference type="Proteomes" id="UP000649753"/>
    </source>
</evidence>
<dbReference type="AlphaFoldDB" id="A0A927M827"/>
<keyword evidence="1" id="KW-0812">Transmembrane</keyword>
<comment type="caution">
    <text evidence="3">The sequence shown here is derived from an EMBL/GenBank/DDBJ whole genome shotgun (WGS) entry which is preliminary data.</text>
</comment>
<dbReference type="Proteomes" id="UP000649753">
    <property type="component" value="Unassembled WGS sequence"/>
</dbReference>
<keyword evidence="1" id="KW-1133">Transmembrane helix</keyword>
<sequence length="169" mass="17554">MSRAETDEEPLPALPEAMPTDIPPAGPLGQLVAAVVPIALGLACLAYSVSLSLGTPVEAGPGLWPALASLLLVGAGSWTLIFERGARDAEQFSRGAIGIAVGLAGLVVFVLLITRIGFEIPTLLVMVLWLKVLGRESWLVTAAVSASTTLVLYLLFITGLGVPLPRLAF</sequence>
<feature type="domain" description="DUF1468" evidence="2">
    <location>
        <begin position="33"/>
        <end position="165"/>
    </location>
</feature>
<dbReference type="RefSeq" id="WP_192768080.1">
    <property type="nucleotide sequence ID" value="NZ_JADBEB010000001.1"/>
</dbReference>
<feature type="transmembrane region" description="Helical" evidence="1">
    <location>
        <begin position="138"/>
        <end position="162"/>
    </location>
</feature>
<feature type="transmembrane region" description="Helical" evidence="1">
    <location>
        <begin position="28"/>
        <end position="50"/>
    </location>
</feature>
<evidence type="ECO:0000313" key="3">
    <source>
        <dbReference type="EMBL" id="MBE1488411.1"/>
    </source>
</evidence>
<feature type="transmembrane region" description="Helical" evidence="1">
    <location>
        <begin position="62"/>
        <end position="83"/>
    </location>
</feature>
<protein>
    <recommendedName>
        <fullName evidence="2">DUF1468 domain-containing protein</fullName>
    </recommendedName>
</protein>
<dbReference type="Pfam" id="PF07331">
    <property type="entry name" value="TctB"/>
    <property type="match status" value="1"/>
</dbReference>